<accession>A0ABR7AW07</accession>
<evidence type="ECO:0000313" key="1">
    <source>
        <dbReference type="EMBL" id="MBC3949099.1"/>
    </source>
</evidence>
<dbReference type="Proteomes" id="UP000651852">
    <property type="component" value="Unassembled WGS sequence"/>
</dbReference>
<dbReference type="RefSeq" id="WP_187520674.1">
    <property type="nucleotide sequence ID" value="NZ_JACONW010000013.1"/>
</dbReference>
<keyword evidence="2" id="KW-1185">Reference proteome</keyword>
<organism evidence="1 2">
    <name type="scientific">Pseudomonas folii</name>
    <dbReference type="NCBI Taxonomy" id="2762593"/>
    <lineage>
        <taxon>Bacteria</taxon>
        <taxon>Pseudomonadati</taxon>
        <taxon>Pseudomonadota</taxon>
        <taxon>Gammaproteobacteria</taxon>
        <taxon>Pseudomonadales</taxon>
        <taxon>Pseudomonadaceae</taxon>
        <taxon>Pseudomonas</taxon>
    </lineage>
</organism>
<protein>
    <submittedName>
        <fullName evidence="1">Uncharacterized protein</fullName>
    </submittedName>
</protein>
<gene>
    <name evidence="1" type="ORF">H8S59_04890</name>
</gene>
<name>A0ABR7AW07_9PSED</name>
<comment type="caution">
    <text evidence="1">The sequence shown here is derived from an EMBL/GenBank/DDBJ whole genome shotgun (WGS) entry which is preliminary data.</text>
</comment>
<evidence type="ECO:0000313" key="2">
    <source>
        <dbReference type="Proteomes" id="UP000651852"/>
    </source>
</evidence>
<sequence>MTMHIDFSAQANVLMFELNDATAAMMGMVGIHQTTGPVWIAATARQSLSFGRWNAFIKKSEMYGHALN</sequence>
<reference evidence="1 2" key="1">
    <citation type="submission" date="2020-08" db="EMBL/GenBank/DDBJ databases">
        <title>Putative novel bacterial strains isolated from necrotic wheat leaf tissues caused by Xanthomonas translucens.</title>
        <authorList>
            <person name="Tambong J.T."/>
        </authorList>
    </citation>
    <scope>NUCLEOTIDE SEQUENCE [LARGE SCALE GENOMIC DNA]</scope>
    <source>
        <strain evidence="1 2">DOAB 1069</strain>
    </source>
</reference>
<dbReference type="EMBL" id="JACONW010000013">
    <property type="protein sequence ID" value="MBC3949099.1"/>
    <property type="molecule type" value="Genomic_DNA"/>
</dbReference>
<proteinExistence type="predicted"/>